<dbReference type="GO" id="GO:0006487">
    <property type="term" value="P:protein N-linked glycosylation"/>
    <property type="evidence" value="ECO:0007669"/>
    <property type="project" value="TreeGrafter"/>
</dbReference>
<dbReference type="PANTHER" id="PTHR13132">
    <property type="entry name" value="ALPHA- 1,6 -FUCOSYLTRANSFERASE"/>
    <property type="match status" value="1"/>
</dbReference>
<reference evidence="1 2" key="1">
    <citation type="journal article" date="2012" name="Genome Biol.">
        <title>Genome and low-iron response of an oceanic diatom adapted to chronic iron limitation.</title>
        <authorList>
            <person name="Lommer M."/>
            <person name="Specht M."/>
            <person name="Roy A.S."/>
            <person name="Kraemer L."/>
            <person name="Andreson R."/>
            <person name="Gutowska M.A."/>
            <person name="Wolf J."/>
            <person name="Bergner S.V."/>
            <person name="Schilhabel M.B."/>
            <person name="Klostermeier U.C."/>
            <person name="Beiko R.G."/>
            <person name="Rosenstiel P."/>
            <person name="Hippler M."/>
            <person name="Laroche J."/>
        </authorList>
    </citation>
    <scope>NUCLEOTIDE SEQUENCE [LARGE SCALE GENOMIC DNA]</scope>
    <source>
        <strain evidence="1 2">CCMP1005</strain>
    </source>
</reference>
<gene>
    <name evidence="1" type="ORF">THAOC_01742</name>
</gene>
<dbReference type="EMBL" id="AGNL01002087">
    <property type="protein sequence ID" value="EJK76495.1"/>
    <property type="molecule type" value="Genomic_DNA"/>
</dbReference>
<organism evidence="1 2">
    <name type="scientific">Thalassiosira oceanica</name>
    <name type="common">Marine diatom</name>
    <dbReference type="NCBI Taxonomy" id="159749"/>
    <lineage>
        <taxon>Eukaryota</taxon>
        <taxon>Sar</taxon>
        <taxon>Stramenopiles</taxon>
        <taxon>Ochrophyta</taxon>
        <taxon>Bacillariophyta</taxon>
        <taxon>Coscinodiscophyceae</taxon>
        <taxon>Thalassiosirophycidae</taxon>
        <taxon>Thalassiosirales</taxon>
        <taxon>Thalassiosiraceae</taxon>
        <taxon>Thalassiosira</taxon>
    </lineage>
</organism>
<dbReference type="OrthoDB" id="51172at2759"/>
<dbReference type="OMA" id="CRINARG"/>
<dbReference type="GO" id="GO:0046921">
    <property type="term" value="F:alpha-(1-&gt;6)-fucosyltransferase activity"/>
    <property type="evidence" value="ECO:0007669"/>
    <property type="project" value="TreeGrafter"/>
</dbReference>
<name>K0TGF6_THAOC</name>
<evidence type="ECO:0000313" key="1">
    <source>
        <dbReference type="EMBL" id="EJK76495.1"/>
    </source>
</evidence>
<proteinExistence type="predicted"/>
<dbReference type="PANTHER" id="PTHR13132:SF29">
    <property type="entry name" value="ALPHA-(1,6)-FUCOSYLTRANSFERASE"/>
    <property type="match status" value="1"/>
</dbReference>
<dbReference type="Proteomes" id="UP000266841">
    <property type="component" value="Unassembled WGS sequence"/>
</dbReference>
<keyword evidence="2" id="KW-1185">Reference proteome</keyword>
<dbReference type="AlphaFoldDB" id="K0TGF6"/>
<sequence length="642" mass="72001">MIMTGRGRGCGRSPVSAHVCVWAALSALAFIAVSSIIETPSDPKHEHNHRRRLGLLTFSAGPSDPKTVETIESRVVIEEQIKHMQERQDYIQQQNADFRNQLSVLGQQVGYEAPASSWPQQAIVDGIAPTAPSQMPPQVHIDGDGVLASQAQEMLQQQGGDDYRYFQRMSDLDLSIDASARDESGVKAECSRILVYLPDVIAERGHGSQINTYIQGVLAATYMDRAMLLLEPPLDISKYEGGSQFGCPADAFEEVVTGQRHTISFDFPMGLSRLIDQPTWLTRGCSMPCASKSYYEWKQKSNSYSLSGREMDMPEWECTSVNGQQISVVITGGSRTRAWFRRHAEAMSRNASPGGADPQMQRWATNIGATPIEAEIFARQSMSTKIWDYALALMNRSGFLKLQPWVARDVEQFVKAMDLPMDGTYTAIHVRRGDKLAVEARGNIIRYYSQRGYTDESNLPTDYIPFVHYLEQWDNSDACRINARGGEQPIKHNVYIATDDPVTVRQEIANLPNHITPNTVIWNECHQLTFYFNPTDSQAFHLNGDGEKGFYPNHKDAAERENCFTRYQRNIVGIADMMVLSKATTFIGEYNSNWGRVIRTLRVRLNLPSIEAGGNEAKQNELTKVLDTRIAWGSNVVREPGK</sequence>
<protein>
    <submittedName>
        <fullName evidence="1">Uncharacterized protein</fullName>
    </submittedName>
</protein>
<accession>K0TGF6</accession>
<evidence type="ECO:0000313" key="2">
    <source>
        <dbReference type="Proteomes" id="UP000266841"/>
    </source>
</evidence>
<dbReference type="Gene3D" id="3.40.50.11350">
    <property type="match status" value="1"/>
</dbReference>
<dbReference type="eggNOG" id="ENOG502TB6G">
    <property type="taxonomic scope" value="Eukaryota"/>
</dbReference>
<comment type="caution">
    <text evidence="1">The sequence shown here is derived from an EMBL/GenBank/DDBJ whole genome shotgun (WGS) entry which is preliminary data.</text>
</comment>